<feature type="region of interest" description="Disordered" evidence="3">
    <location>
        <begin position="1"/>
        <end position="66"/>
    </location>
</feature>
<feature type="compositionally biased region" description="Low complexity" evidence="3">
    <location>
        <begin position="613"/>
        <end position="625"/>
    </location>
</feature>
<feature type="compositionally biased region" description="Pro residues" evidence="3">
    <location>
        <begin position="1077"/>
        <end position="1086"/>
    </location>
</feature>
<feature type="region of interest" description="Disordered" evidence="3">
    <location>
        <begin position="374"/>
        <end position="507"/>
    </location>
</feature>
<feature type="region of interest" description="Disordered" evidence="3">
    <location>
        <begin position="567"/>
        <end position="589"/>
    </location>
</feature>
<evidence type="ECO:0000313" key="7">
    <source>
        <dbReference type="Proteomes" id="UP001194696"/>
    </source>
</evidence>
<dbReference type="InterPro" id="IPR038336">
    <property type="entry name" value="NET_sf"/>
</dbReference>
<feature type="region of interest" description="Disordered" evidence="3">
    <location>
        <begin position="762"/>
        <end position="872"/>
    </location>
</feature>
<feature type="compositionally biased region" description="Low complexity" evidence="3">
    <location>
        <begin position="798"/>
        <end position="807"/>
    </location>
</feature>
<accession>A0ABQ7JRB9</accession>
<dbReference type="InterPro" id="IPR001487">
    <property type="entry name" value="Bromodomain"/>
</dbReference>
<dbReference type="PROSITE" id="PS51525">
    <property type="entry name" value="NET"/>
    <property type="match status" value="1"/>
</dbReference>
<feature type="compositionally biased region" description="Basic and acidic residues" evidence="3">
    <location>
        <begin position="766"/>
        <end position="777"/>
    </location>
</feature>
<dbReference type="Gene3D" id="1.20.920.10">
    <property type="entry name" value="Bromodomain-like"/>
    <property type="match status" value="2"/>
</dbReference>
<evidence type="ECO:0000256" key="3">
    <source>
        <dbReference type="SAM" id="MobiDB-lite"/>
    </source>
</evidence>
<dbReference type="InterPro" id="IPR027353">
    <property type="entry name" value="NET_dom"/>
</dbReference>
<feature type="compositionally biased region" description="Basic and acidic residues" evidence="3">
    <location>
        <begin position="198"/>
        <end position="210"/>
    </location>
</feature>
<evidence type="ECO:0008006" key="8">
    <source>
        <dbReference type="Google" id="ProtNLM"/>
    </source>
</evidence>
<feature type="domain" description="Bromo" evidence="4">
    <location>
        <begin position="288"/>
        <end position="360"/>
    </location>
</feature>
<feature type="compositionally biased region" description="Pro residues" evidence="3">
    <location>
        <begin position="1001"/>
        <end position="1065"/>
    </location>
</feature>
<dbReference type="SMART" id="SM00297">
    <property type="entry name" value="BROMO"/>
    <property type="match status" value="2"/>
</dbReference>
<gene>
    <name evidence="6" type="ORF">BGZ96_011955</name>
</gene>
<evidence type="ECO:0000259" key="4">
    <source>
        <dbReference type="PROSITE" id="PS50014"/>
    </source>
</evidence>
<feature type="compositionally biased region" description="Low complexity" evidence="3">
    <location>
        <begin position="462"/>
        <end position="472"/>
    </location>
</feature>
<dbReference type="PRINTS" id="PR00503">
    <property type="entry name" value="BROMODOMAIN"/>
</dbReference>
<feature type="region of interest" description="Disordered" evidence="3">
    <location>
        <begin position="223"/>
        <end position="273"/>
    </location>
</feature>
<feature type="region of interest" description="Disordered" evidence="3">
    <location>
        <begin position="983"/>
        <end position="1100"/>
    </location>
</feature>
<name>A0ABQ7JRB9_9FUNG</name>
<proteinExistence type="predicted"/>
<sequence length="1100" mass="123717">MYKHTHEDDYPASMNGGSKRIKDSDQAPIMSDFIYPETSSNASQAPRPPNPPQRVSNGGGRVDMTPWQHKRCSDILKELKKTPVSLDFRYPVPYVEMRLFDYPDIIKNPMDLSTVEKKLKVRKYEAVDDFVSDINLIFSNCYLYNGPPGPMAVVSQHAEKLEEVFKNAMAKLPVVEPKIAPEPVVIKASPKKPSAPKPKKDIVKKEEKKKEVKLMPVQLVAPASTAMTSMHQEHTRADSEERRPKRDVQAPSKEIPTGSSKRKGQGKWKSDPQLRHCQNILKEFAKKSNAEFMFPFMQPVDWKTFKLFSYPEIIKTPMDVSTIRTKLESDEYDNATQFEEDVRLMLNNCYTFNPPTDPVHQMGQRLQKLFESKWAELPREPTPPPVEEVTIDSEEDEEEEEEEPDVDSSDDKIAAMERDLKTLSEKLETMKATKKKEKSSKQPPPPTPPPLTKPAQEKPPKSKSSSSASKSSSKTHEHKTSSSKRSRPVYASSDEDDDAPSITLKQKQELSENISRLEGEKLAKVIQIIHRSMPQLRDHGGQDEIELEMDALDPATLRELYLYVRKNSAAKRKRPEPKKVNVQYAQEDSVKRISELEGKLQKFDTSSSHANGNLSHSSDLSSSSDSDSDSNDSEPVRPSARKPKKATSPPPSKSKQETQVPSHRSRQGSPSPNRKPTSPASHKPKQEASPPSYKTTQETAPVPRRRKQSTPPPSRRSKPSTPPTSRKSTLDSLWPNDLQGGTKTAMSFDVAPLDLKAISAATSNATKDKEVHSRKQSIEVTELENMEHWAAFPAEIEPSSSSNPSSSRQGEVQKTEKDKAYEKFMAEEKKKQQLRDEQLRREAEVREENERRRAEERQRAEEDLRRSGKEVRRQTFLREQRRQEELQRQRAEALERKRELLKAENPLWDQAYMMQQFEAEMEQDRREQLRLHQEKVRVARDAILADPLFNDPIAYYNNPIAFNNPMAMYGSYAWQMDSPDVSNGMPGSSGTSPTHSWSPPLSQPPPPTYSPPPQTVPPPPAHSPPSQAVPPPPPPPSSSPPPPPPPPPPTSSPPPPPPPPPPAPPAADEALASAPLGPVPPAPPVPEDGFDEDDMNCDED</sequence>
<keyword evidence="1 2" id="KW-0103">Bromodomain</keyword>
<feature type="compositionally biased region" description="Basic and acidic residues" evidence="3">
    <location>
        <begin position="811"/>
        <end position="872"/>
    </location>
</feature>
<dbReference type="Pfam" id="PF00439">
    <property type="entry name" value="Bromodomain"/>
    <property type="match status" value="2"/>
</dbReference>
<dbReference type="Gene3D" id="1.20.1270.220">
    <property type="match status" value="1"/>
</dbReference>
<feature type="compositionally biased region" description="Acidic residues" evidence="3">
    <location>
        <begin position="1088"/>
        <end position="1100"/>
    </location>
</feature>
<reference evidence="6 7" key="1">
    <citation type="journal article" date="2020" name="Fungal Divers.">
        <title>Resolving the Mortierellaceae phylogeny through synthesis of multi-gene phylogenetics and phylogenomics.</title>
        <authorList>
            <person name="Vandepol N."/>
            <person name="Liber J."/>
            <person name="Desiro A."/>
            <person name="Na H."/>
            <person name="Kennedy M."/>
            <person name="Barry K."/>
            <person name="Grigoriev I.V."/>
            <person name="Miller A.N."/>
            <person name="O'Donnell K."/>
            <person name="Stajich J.E."/>
            <person name="Bonito G."/>
        </authorList>
    </citation>
    <scope>NUCLEOTIDE SEQUENCE [LARGE SCALE GENOMIC DNA]</scope>
    <source>
        <strain evidence="6 7">AD045</strain>
    </source>
</reference>
<dbReference type="PRINTS" id="PR01217">
    <property type="entry name" value="PRICHEXTENSN"/>
</dbReference>
<feature type="region of interest" description="Disordered" evidence="3">
    <location>
        <begin position="187"/>
        <end position="210"/>
    </location>
</feature>
<dbReference type="InterPro" id="IPR050935">
    <property type="entry name" value="Bromo_chromatin_reader"/>
</dbReference>
<dbReference type="Proteomes" id="UP001194696">
    <property type="component" value="Unassembled WGS sequence"/>
</dbReference>
<organism evidence="6 7">
    <name type="scientific">Linnemannia gamsii</name>
    <dbReference type="NCBI Taxonomy" id="64522"/>
    <lineage>
        <taxon>Eukaryota</taxon>
        <taxon>Fungi</taxon>
        <taxon>Fungi incertae sedis</taxon>
        <taxon>Mucoromycota</taxon>
        <taxon>Mortierellomycotina</taxon>
        <taxon>Mortierellomycetes</taxon>
        <taxon>Mortierellales</taxon>
        <taxon>Mortierellaceae</taxon>
        <taxon>Linnemannia</taxon>
    </lineage>
</organism>
<dbReference type="PANTHER" id="PTHR22880">
    <property type="entry name" value="FALZ-RELATED BROMODOMAIN-CONTAINING PROTEINS"/>
    <property type="match status" value="1"/>
</dbReference>
<evidence type="ECO:0000256" key="2">
    <source>
        <dbReference type="PROSITE-ProRule" id="PRU00035"/>
    </source>
</evidence>
<feature type="region of interest" description="Disordered" evidence="3">
    <location>
        <begin position="603"/>
        <end position="745"/>
    </location>
</feature>
<feature type="compositionally biased region" description="Basic and acidic residues" evidence="3">
    <location>
        <begin position="231"/>
        <end position="248"/>
    </location>
</feature>
<evidence type="ECO:0000313" key="6">
    <source>
        <dbReference type="EMBL" id="KAG0283662.1"/>
    </source>
</evidence>
<dbReference type="EMBL" id="JAAAIM010000872">
    <property type="protein sequence ID" value="KAG0283662.1"/>
    <property type="molecule type" value="Genomic_DNA"/>
</dbReference>
<feature type="domain" description="Bromo" evidence="4">
    <location>
        <begin position="80"/>
        <end position="152"/>
    </location>
</feature>
<feature type="compositionally biased region" description="Polar residues" evidence="3">
    <location>
        <begin position="603"/>
        <end position="612"/>
    </location>
</feature>
<feature type="domain" description="NET" evidence="5">
    <location>
        <begin position="492"/>
        <end position="575"/>
    </location>
</feature>
<feature type="compositionally biased region" description="Pro residues" evidence="3">
    <location>
        <begin position="442"/>
        <end position="452"/>
    </location>
</feature>
<feature type="compositionally biased region" description="Acidic residues" evidence="3">
    <location>
        <begin position="389"/>
        <end position="408"/>
    </location>
</feature>
<feature type="compositionally biased region" description="Polar residues" evidence="3">
    <location>
        <begin position="985"/>
        <end position="997"/>
    </location>
</feature>
<dbReference type="InterPro" id="IPR036427">
    <property type="entry name" value="Bromodomain-like_sf"/>
</dbReference>
<dbReference type="SUPFAM" id="SSF47370">
    <property type="entry name" value="Bromodomain"/>
    <property type="match status" value="2"/>
</dbReference>
<dbReference type="Pfam" id="PF17035">
    <property type="entry name" value="BET"/>
    <property type="match status" value="1"/>
</dbReference>
<keyword evidence="7" id="KW-1185">Reference proteome</keyword>
<comment type="caution">
    <text evidence="6">The sequence shown here is derived from an EMBL/GenBank/DDBJ whole genome shotgun (WGS) entry which is preliminary data.</text>
</comment>
<evidence type="ECO:0000256" key="1">
    <source>
        <dbReference type="ARBA" id="ARBA00023117"/>
    </source>
</evidence>
<protein>
    <recommendedName>
        <fullName evidence="8">Bromodomain-containing protein</fullName>
    </recommendedName>
</protein>
<dbReference type="PROSITE" id="PS50014">
    <property type="entry name" value="BROMODOMAIN_2"/>
    <property type="match status" value="2"/>
</dbReference>
<evidence type="ECO:0000259" key="5">
    <source>
        <dbReference type="PROSITE" id="PS51525"/>
    </source>
</evidence>
<feature type="compositionally biased region" description="Polar residues" evidence="3">
    <location>
        <begin position="657"/>
        <end position="680"/>
    </location>
</feature>
<feature type="compositionally biased region" description="Basic and acidic residues" evidence="3">
    <location>
        <begin position="409"/>
        <end position="431"/>
    </location>
</feature>
<dbReference type="PANTHER" id="PTHR22880:SF225">
    <property type="entry name" value="BROMODOMAIN-CONTAINING PROTEIN BET-1-RELATED"/>
    <property type="match status" value="1"/>
</dbReference>